<reference evidence="2" key="1">
    <citation type="submission" date="2020-11" db="EMBL/GenBank/DDBJ databases">
        <authorList>
            <consortium name="DOE Joint Genome Institute"/>
            <person name="Ahrendt S."/>
            <person name="Riley R."/>
            <person name="Andreopoulos W."/>
            <person name="LaButti K."/>
            <person name="Pangilinan J."/>
            <person name="Ruiz-duenas F.J."/>
            <person name="Barrasa J.M."/>
            <person name="Sanchez-Garcia M."/>
            <person name="Camarero S."/>
            <person name="Miyauchi S."/>
            <person name="Serrano A."/>
            <person name="Linde D."/>
            <person name="Babiker R."/>
            <person name="Drula E."/>
            <person name="Ayuso-Fernandez I."/>
            <person name="Pacheco R."/>
            <person name="Padilla G."/>
            <person name="Ferreira P."/>
            <person name="Barriuso J."/>
            <person name="Kellner H."/>
            <person name="Castanera R."/>
            <person name="Alfaro M."/>
            <person name="Ramirez L."/>
            <person name="Pisabarro A.G."/>
            <person name="Kuo A."/>
            <person name="Tritt A."/>
            <person name="Lipzen A."/>
            <person name="He G."/>
            <person name="Yan M."/>
            <person name="Ng V."/>
            <person name="Cullen D."/>
            <person name="Martin F."/>
            <person name="Rosso M.-N."/>
            <person name="Henrissat B."/>
            <person name="Hibbett D."/>
            <person name="Martinez A.T."/>
            <person name="Grigoriev I.V."/>
        </authorList>
    </citation>
    <scope>NUCLEOTIDE SEQUENCE</scope>
    <source>
        <strain evidence="2">AH 44721</strain>
    </source>
</reference>
<comment type="caution">
    <text evidence="2">The sequence shown here is derived from an EMBL/GenBank/DDBJ whole genome shotgun (WGS) entry which is preliminary data.</text>
</comment>
<feature type="region of interest" description="Disordered" evidence="1">
    <location>
        <begin position="1"/>
        <end position="65"/>
    </location>
</feature>
<evidence type="ECO:0000313" key="2">
    <source>
        <dbReference type="EMBL" id="KAF8882613.1"/>
    </source>
</evidence>
<keyword evidence="3" id="KW-1185">Reference proteome</keyword>
<name>A0A9P5NEY2_GYMJU</name>
<evidence type="ECO:0000256" key="1">
    <source>
        <dbReference type="SAM" id="MobiDB-lite"/>
    </source>
</evidence>
<proteinExistence type="predicted"/>
<evidence type="ECO:0000313" key="3">
    <source>
        <dbReference type="Proteomes" id="UP000724874"/>
    </source>
</evidence>
<sequence>MQADFAVAQHAKPGMDFREDMTNPEFLAPKSTPAAGPATLLTSTQEKGKSVPDRKLFPQPSFAPAATKTLPAPAAVLTTANGAQPDEAAANSEDGMEIDAVQGQTGHKVFRHAPHPTPAQFQMMQLSAPVVEETVIVHSIAAAPAGLPSMTTIVATASNAEEAIADVPATSSPTQPNPEDGLATSSPGFIWIAPMNLLSLPDNLHPHY</sequence>
<accession>A0A9P5NEY2</accession>
<dbReference type="AlphaFoldDB" id="A0A9P5NEY2"/>
<protein>
    <submittedName>
        <fullName evidence="2">Uncharacterized protein</fullName>
    </submittedName>
</protein>
<dbReference type="EMBL" id="JADNYJ010000121">
    <property type="protein sequence ID" value="KAF8882613.1"/>
    <property type="molecule type" value="Genomic_DNA"/>
</dbReference>
<dbReference type="Proteomes" id="UP000724874">
    <property type="component" value="Unassembled WGS sequence"/>
</dbReference>
<organism evidence="2 3">
    <name type="scientific">Gymnopilus junonius</name>
    <name type="common">Spectacular rustgill mushroom</name>
    <name type="synonym">Gymnopilus spectabilis subsp. junonius</name>
    <dbReference type="NCBI Taxonomy" id="109634"/>
    <lineage>
        <taxon>Eukaryota</taxon>
        <taxon>Fungi</taxon>
        <taxon>Dikarya</taxon>
        <taxon>Basidiomycota</taxon>
        <taxon>Agaricomycotina</taxon>
        <taxon>Agaricomycetes</taxon>
        <taxon>Agaricomycetidae</taxon>
        <taxon>Agaricales</taxon>
        <taxon>Agaricineae</taxon>
        <taxon>Hymenogastraceae</taxon>
        <taxon>Gymnopilus</taxon>
    </lineage>
</organism>
<gene>
    <name evidence="2" type="ORF">CPB84DRAFT_1851170</name>
</gene>
<feature type="compositionally biased region" description="Basic and acidic residues" evidence="1">
    <location>
        <begin position="46"/>
        <end position="56"/>
    </location>
</feature>